<evidence type="ECO:0000313" key="2">
    <source>
        <dbReference type="Proteomes" id="UP001302126"/>
    </source>
</evidence>
<dbReference type="Proteomes" id="UP001302126">
    <property type="component" value="Unassembled WGS sequence"/>
</dbReference>
<name>A0AAN6X3D3_9PEZI</name>
<dbReference type="AlphaFoldDB" id="A0AAN6X3D3"/>
<dbReference type="EMBL" id="MU864356">
    <property type="protein sequence ID" value="KAK4192125.1"/>
    <property type="molecule type" value="Genomic_DNA"/>
</dbReference>
<comment type="caution">
    <text evidence="1">The sequence shown here is derived from an EMBL/GenBank/DDBJ whole genome shotgun (WGS) entry which is preliminary data.</text>
</comment>
<reference evidence="1" key="1">
    <citation type="journal article" date="2023" name="Mol. Phylogenet. Evol.">
        <title>Genome-scale phylogeny and comparative genomics of the fungal order Sordariales.</title>
        <authorList>
            <person name="Hensen N."/>
            <person name="Bonometti L."/>
            <person name="Westerberg I."/>
            <person name="Brannstrom I.O."/>
            <person name="Guillou S."/>
            <person name="Cros-Aarteil S."/>
            <person name="Calhoun S."/>
            <person name="Haridas S."/>
            <person name="Kuo A."/>
            <person name="Mondo S."/>
            <person name="Pangilinan J."/>
            <person name="Riley R."/>
            <person name="LaButti K."/>
            <person name="Andreopoulos B."/>
            <person name="Lipzen A."/>
            <person name="Chen C."/>
            <person name="Yan M."/>
            <person name="Daum C."/>
            <person name="Ng V."/>
            <person name="Clum A."/>
            <person name="Steindorff A."/>
            <person name="Ohm R.A."/>
            <person name="Martin F."/>
            <person name="Silar P."/>
            <person name="Natvig D.O."/>
            <person name="Lalanne C."/>
            <person name="Gautier V."/>
            <person name="Ament-Velasquez S.L."/>
            <person name="Kruys A."/>
            <person name="Hutchinson M.I."/>
            <person name="Powell A.J."/>
            <person name="Barry K."/>
            <person name="Miller A.N."/>
            <person name="Grigoriev I.V."/>
            <person name="Debuchy R."/>
            <person name="Gladieux P."/>
            <person name="Hiltunen Thoren M."/>
            <person name="Johannesson H."/>
        </authorList>
    </citation>
    <scope>NUCLEOTIDE SEQUENCE</scope>
    <source>
        <strain evidence="1">PSN309</strain>
    </source>
</reference>
<accession>A0AAN6X3D3</accession>
<gene>
    <name evidence="1" type="ORF">QBC35DRAFT_470395</name>
</gene>
<organism evidence="1 2">
    <name type="scientific">Podospora australis</name>
    <dbReference type="NCBI Taxonomy" id="1536484"/>
    <lineage>
        <taxon>Eukaryota</taxon>
        <taxon>Fungi</taxon>
        <taxon>Dikarya</taxon>
        <taxon>Ascomycota</taxon>
        <taxon>Pezizomycotina</taxon>
        <taxon>Sordariomycetes</taxon>
        <taxon>Sordariomycetidae</taxon>
        <taxon>Sordariales</taxon>
        <taxon>Podosporaceae</taxon>
        <taxon>Podospora</taxon>
    </lineage>
</organism>
<sequence>MVELSTPVVVVELGSGTNKCLRPDFINDGDGGEGLPWIAERPVVPRSSLSGLGRKMVPDSFFKRRISLAIRPASSADTVRSEDVGAYSIIRTEGQDLHVRSADATHSQLTVVRVILRCTPSRAFSWHFQNQRQDQRRLWKERCMQKPGKTERGCCAIMQVYKTSAGGMVGSRTSSYSAAFLACTRSFGSQSARALKGKGANCTDRSSISLHLSLGANGSGISPPSTTQNRQTCGFPHHLNHHLDIATPAIAVVWAGSAKSLDVDGVQGPKVCPYPKDARGMMGLPVPSYHLQLTDENCLTLG</sequence>
<evidence type="ECO:0000313" key="1">
    <source>
        <dbReference type="EMBL" id="KAK4192125.1"/>
    </source>
</evidence>
<keyword evidence="2" id="KW-1185">Reference proteome</keyword>
<proteinExistence type="predicted"/>
<protein>
    <submittedName>
        <fullName evidence="1">Uncharacterized protein</fullName>
    </submittedName>
</protein>
<reference evidence="1" key="2">
    <citation type="submission" date="2023-05" db="EMBL/GenBank/DDBJ databases">
        <authorList>
            <consortium name="Lawrence Berkeley National Laboratory"/>
            <person name="Steindorff A."/>
            <person name="Hensen N."/>
            <person name="Bonometti L."/>
            <person name="Westerberg I."/>
            <person name="Brannstrom I.O."/>
            <person name="Guillou S."/>
            <person name="Cros-Aarteil S."/>
            <person name="Calhoun S."/>
            <person name="Haridas S."/>
            <person name="Kuo A."/>
            <person name="Mondo S."/>
            <person name="Pangilinan J."/>
            <person name="Riley R."/>
            <person name="Labutti K."/>
            <person name="Andreopoulos B."/>
            <person name="Lipzen A."/>
            <person name="Chen C."/>
            <person name="Yanf M."/>
            <person name="Daum C."/>
            <person name="Ng V."/>
            <person name="Clum A."/>
            <person name="Ohm R."/>
            <person name="Martin F."/>
            <person name="Silar P."/>
            <person name="Natvig D."/>
            <person name="Lalanne C."/>
            <person name="Gautier V."/>
            <person name="Ament-Velasquez S.L."/>
            <person name="Kruys A."/>
            <person name="Hutchinson M.I."/>
            <person name="Powell A.J."/>
            <person name="Barry K."/>
            <person name="Miller A.N."/>
            <person name="Grigoriev I.V."/>
            <person name="Debuchy R."/>
            <person name="Gladieux P."/>
            <person name="Thoren M.H."/>
            <person name="Johannesson H."/>
        </authorList>
    </citation>
    <scope>NUCLEOTIDE SEQUENCE</scope>
    <source>
        <strain evidence="1">PSN309</strain>
    </source>
</reference>